<comment type="similarity">
    <text evidence="2">Belongs to the histone deacetylase family. HD type 2 subfamily.</text>
</comment>
<keyword evidence="5" id="KW-0378">Hydrolase</keyword>
<feature type="domain" description="Histone deacetylase" evidence="11">
    <location>
        <begin position="152"/>
        <end position="456"/>
    </location>
</feature>
<reference evidence="12" key="1">
    <citation type="submission" date="2021-01" db="EMBL/GenBank/DDBJ databases">
        <authorList>
            <person name="Corre E."/>
            <person name="Pelletier E."/>
            <person name="Niang G."/>
            <person name="Scheremetjew M."/>
            <person name="Finn R."/>
            <person name="Kale V."/>
            <person name="Holt S."/>
            <person name="Cochrane G."/>
            <person name="Meng A."/>
            <person name="Brown T."/>
            <person name="Cohen L."/>
        </authorList>
    </citation>
    <scope>NUCLEOTIDE SEQUENCE</scope>
    <source>
        <strain evidence="12">SAG 63-3</strain>
    </source>
</reference>
<dbReference type="EC" id="3.5.1.98" evidence="3"/>
<name>A0A7S0ULI3_9CHLO</name>
<dbReference type="InterPro" id="IPR000286">
    <property type="entry name" value="HDACs"/>
</dbReference>
<keyword evidence="9" id="KW-0539">Nucleus</keyword>
<dbReference type="InterPro" id="IPR023801">
    <property type="entry name" value="His_deacetylse_dom"/>
</dbReference>
<evidence type="ECO:0000313" key="12">
    <source>
        <dbReference type="EMBL" id="CAD8766059.1"/>
    </source>
</evidence>
<evidence type="ECO:0000256" key="4">
    <source>
        <dbReference type="ARBA" id="ARBA00022491"/>
    </source>
</evidence>
<sequence length="654" mass="72065">MILFKMDNTKEFHDEKPSCASDHSKQIPMDEKFIIKNIQSILEPSINNALIYNSGENISQSEFPDGLCNSEDIKRLLKLHVDVDSSSSSSSDYSSSYGSSISTLSEYCSPYINDVKGRNSTDLVAPLNFKCEDPRVGLLYDESMELHVGPDHYERPTRIIAVHDALLTAGLVDRCWSLSSWQATDPEILLAHTADHISSVDNMFQNKYPLRDPALSAATYCFASDKTKDVYCCAATATAARTAAGCCIKAARAVVRQEVDRAFAVVRPPGHHAECDRAMGFCFFNNVALAALNALQEPGIQRVAVLDWDVHHGNGIQEILYNRDDALYISIHRSPQNFYPYSSGFPKETGEGLGSGFNVNIPWIRKGMNDADYLTAMDLVVCPILDSFDPDLVIVAAGFDAAEGDPLGGCRVTPEGFAHMTHRLLRFAKGRIVLALEGGYNTRITAQCATSCVETLLGMPPPPLILDKDHFWPADVTGSSLNAVFEVQQSFWRSALFPCSSADPLDLKPESNFESIWANHLLRLQAEWVRLGAPLSQVRTLLPDMIGPLKGGGAKDVRQEEKGKEKGEKELKKALEENGKKDIDNDREISRLDNQGQTASSSVTANQRKVKTLQEAFAQRLSNRRLSSEITTAANEPMKKRGLNNIGDEGKKKG</sequence>
<feature type="region of interest" description="Disordered" evidence="10">
    <location>
        <begin position="549"/>
        <end position="609"/>
    </location>
</feature>
<dbReference type="GO" id="GO:0005737">
    <property type="term" value="C:cytoplasm"/>
    <property type="evidence" value="ECO:0007669"/>
    <property type="project" value="TreeGrafter"/>
</dbReference>
<evidence type="ECO:0000256" key="3">
    <source>
        <dbReference type="ARBA" id="ARBA00012111"/>
    </source>
</evidence>
<comment type="subcellular location">
    <subcellularLocation>
        <location evidence="1">Nucleus</location>
    </subcellularLocation>
</comment>
<feature type="region of interest" description="Disordered" evidence="10">
    <location>
        <begin position="623"/>
        <end position="654"/>
    </location>
</feature>
<dbReference type="InterPro" id="IPR023696">
    <property type="entry name" value="Ureohydrolase_dom_sf"/>
</dbReference>
<keyword evidence="4" id="KW-0678">Repressor</keyword>
<dbReference type="InterPro" id="IPR037138">
    <property type="entry name" value="His_deacetylse_dom_sf"/>
</dbReference>
<protein>
    <recommendedName>
        <fullName evidence="3">histone deacetylase</fullName>
        <ecNumber evidence="3">3.5.1.98</ecNumber>
    </recommendedName>
</protein>
<dbReference type="GO" id="GO:0141221">
    <property type="term" value="F:histone deacetylase activity, hydrolytic mechanism"/>
    <property type="evidence" value="ECO:0007669"/>
    <property type="project" value="UniProtKB-EC"/>
</dbReference>
<dbReference type="GO" id="GO:0000118">
    <property type="term" value="C:histone deacetylase complex"/>
    <property type="evidence" value="ECO:0007669"/>
    <property type="project" value="TreeGrafter"/>
</dbReference>
<dbReference type="Pfam" id="PF00850">
    <property type="entry name" value="Hist_deacetyl"/>
    <property type="match status" value="1"/>
</dbReference>
<evidence type="ECO:0000256" key="9">
    <source>
        <dbReference type="ARBA" id="ARBA00023242"/>
    </source>
</evidence>
<dbReference type="PRINTS" id="PR01270">
    <property type="entry name" value="HDASUPER"/>
</dbReference>
<dbReference type="AlphaFoldDB" id="A0A7S0ULI3"/>
<evidence type="ECO:0000256" key="5">
    <source>
        <dbReference type="ARBA" id="ARBA00022801"/>
    </source>
</evidence>
<dbReference type="EMBL" id="HBFM01004286">
    <property type="protein sequence ID" value="CAD8766059.1"/>
    <property type="molecule type" value="Transcribed_RNA"/>
</dbReference>
<proteinExistence type="inferred from homology"/>
<feature type="compositionally biased region" description="Polar residues" evidence="10">
    <location>
        <begin position="592"/>
        <end position="607"/>
    </location>
</feature>
<dbReference type="PANTHER" id="PTHR10625">
    <property type="entry name" value="HISTONE DEACETYLASE HDAC1-RELATED"/>
    <property type="match status" value="1"/>
</dbReference>
<dbReference type="PANTHER" id="PTHR10625:SF5">
    <property type="entry name" value="HISTONE DEACETYLASE"/>
    <property type="match status" value="1"/>
</dbReference>
<evidence type="ECO:0000259" key="11">
    <source>
        <dbReference type="Pfam" id="PF00850"/>
    </source>
</evidence>
<gene>
    <name evidence="12" type="ORF">PPAR00522_LOCUS2449</name>
</gene>
<keyword evidence="6" id="KW-0156">Chromatin regulator</keyword>
<feature type="compositionally biased region" description="Basic and acidic residues" evidence="10">
    <location>
        <begin position="553"/>
        <end position="591"/>
    </location>
</feature>
<feature type="compositionally biased region" description="Polar residues" evidence="10">
    <location>
        <begin position="623"/>
        <end position="634"/>
    </location>
</feature>
<dbReference type="Gene3D" id="3.40.800.20">
    <property type="entry name" value="Histone deacetylase domain"/>
    <property type="match status" value="1"/>
</dbReference>
<evidence type="ECO:0000256" key="1">
    <source>
        <dbReference type="ARBA" id="ARBA00004123"/>
    </source>
</evidence>
<evidence type="ECO:0000256" key="2">
    <source>
        <dbReference type="ARBA" id="ARBA00007738"/>
    </source>
</evidence>
<dbReference type="GO" id="GO:0040029">
    <property type="term" value="P:epigenetic regulation of gene expression"/>
    <property type="evidence" value="ECO:0007669"/>
    <property type="project" value="TreeGrafter"/>
</dbReference>
<dbReference type="CDD" id="cd09992">
    <property type="entry name" value="HDAC_classII"/>
    <property type="match status" value="1"/>
</dbReference>
<keyword evidence="7" id="KW-0805">Transcription regulation</keyword>
<evidence type="ECO:0000256" key="7">
    <source>
        <dbReference type="ARBA" id="ARBA00023015"/>
    </source>
</evidence>
<evidence type="ECO:0000256" key="8">
    <source>
        <dbReference type="ARBA" id="ARBA00023163"/>
    </source>
</evidence>
<organism evidence="12">
    <name type="scientific">Polytomella parva</name>
    <dbReference type="NCBI Taxonomy" id="51329"/>
    <lineage>
        <taxon>Eukaryota</taxon>
        <taxon>Viridiplantae</taxon>
        <taxon>Chlorophyta</taxon>
        <taxon>core chlorophytes</taxon>
        <taxon>Chlorophyceae</taxon>
        <taxon>CS clade</taxon>
        <taxon>Chlamydomonadales</taxon>
        <taxon>Chlamydomonadaceae</taxon>
        <taxon>Polytomella</taxon>
    </lineage>
</organism>
<dbReference type="SUPFAM" id="SSF52768">
    <property type="entry name" value="Arginase/deacetylase"/>
    <property type="match status" value="1"/>
</dbReference>
<evidence type="ECO:0000256" key="10">
    <source>
        <dbReference type="SAM" id="MobiDB-lite"/>
    </source>
</evidence>
<keyword evidence="8" id="KW-0804">Transcription</keyword>
<accession>A0A7S0ULI3</accession>
<evidence type="ECO:0000256" key="6">
    <source>
        <dbReference type="ARBA" id="ARBA00022853"/>
    </source>
</evidence>